<accession>A0AAE3T0E4</accession>
<dbReference type="SMART" id="SM00886">
    <property type="entry name" value="Dabb"/>
    <property type="match status" value="1"/>
</dbReference>
<evidence type="ECO:0000259" key="1">
    <source>
        <dbReference type="PROSITE" id="PS51502"/>
    </source>
</evidence>
<dbReference type="Proteomes" id="UP001212602">
    <property type="component" value="Unassembled WGS sequence"/>
</dbReference>
<evidence type="ECO:0000313" key="2">
    <source>
        <dbReference type="EMBL" id="MDA7418024.1"/>
    </source>
</evidence>
<proteinExistence type="predicted"/>
<organism evidence="2 3">
    <name type="scientific">Xenophilus arseniciresistens</name>
    <dbReference type="NCBI Taxonomy" id="1283306"/>
    <lineage>
        <taxon>Bacteria</taxon>
        <taxon>Pseudomonadati</taxon>
        <taxon>Pseudomonadota</taxon>
        <taxon>Betaproteobacteria</taxon>
        <taxon>Burkholderiales</taxon>
        <taxon>Comamonadaceae</taxon>
        <taxon>Xenophilus</taxon>
    </lineage>
</organism>
<dbReference type="InterPro" id="IPR011008">
    <property type="entry name" value="Dimeric_a/b-barrel"/>
</dbReference>
<dbReference type="InterPro" id="IPR013097">
    <property type="entry name" value="Dabb"/>
</dbReference>
<dbReference type="Gene3D" id="3.30.70.100">
    <property type="match status" value="1"/>
</dbReference>
<dbReference type="SUPFAM" id="SSF54909">
    <property type="entry name" value="Dimeric alpha+beta barrel"/>
    <property type="match status" value="1"/>
</dbReference>
<dbReference type="PANTHER" id="PTHR37832">
    <property type="entry name" value="BLL2683 PROTEIN"/>
    <property type="match status" value="1"/>
</dbReference>
<sequence>MIKHIVMWKLKDPAEAGRFRDELLACRDIVPGMREFEVATCREGLEANMDVLLYSVFEDKAALDAYQVHPRHKQAGVLLGQLRESRTVLDYEI</sequence>
<dbReference type="AlphaFoldDB" id="A0AAE3T0E4"/>
<evidence type="ECO:0000313" key="3">
    <source>
        <dbReference type="Proteomes" id="UP001212602"/>
    </source>
</evidence>
<dbReference type="PROSITE" id="PS51502">
    <property type="entry name" value="S_R_A_B_BARREL"/>
    <property type="match status" value="1"/>
</dbReference>
<dbReference type="Pfam" id="PF07876">
    <property type="entry name" value="Dabb"/>
    <property type="match status" value="1"/>
</dbReference>
<dbReference type="RefSeq" id="WP_271429259.1">
    <property type="nucleotide sequence ID" value="NZ_JAQIPB010000008.1"/>
</dbReference>
<dbReference type="PANTHER" id="PTHR37832:SF1">
    <property type="entry name" value="STRESS-RESPONSE A_B BARREL DOMAIN-CONTAINING PROTEIN"/>
    <property type="match status" value="1"/>
</dbReference>
<keyword evidence="3" id="KW-1185">Reference proteome</keyword>
<comment type="caution">
    <text evidence="2">The sequence shown here is derived from an EMBL/GenBank/DDBJ whole genome shotgun (WGS) entry which is preliminary data.</text>
</comment>
<dbReference type="EMBL" id="JAQIPB010000008">
    <property type="protein sequence ID" value="MDA7418024.1"/>
    <property type="molecule type" value="Genomic_DNA"/>
</dbReference>
<reference evidence="2" key="1">
    <citation type="submission" date="2023-01" db="EMBL/GenBank/DDBJ databases">
        <title>Xenophilus mangrovi sp. nov., isolated from soil of Mangrove nature reserve.</title>
        <authorList>
            <person name="Xu S."/>
            <person name="Liu Z."/>
            <person name="Xu Y."/>
        </authorList>
    </citation>
    <scope>NUCLEOTIDE SEQUENCE</scope>
    <source>
        <strain evidence="2">YW8</strain>
    </source>
</reference>
<feature type="domain" description="Stress-response A/B barrel" evidence="1">
    <location>
        <begin position="2"/>
        <end position="91"/>
    </location>
</feature>
<name>A0AAE3T0E4_9BURK</name>
<protein>
    <submittedName>
        <fullName evidence="2">Dabb family protein</fullName>
    </submittedName>
</protein>
<gene>
    <name evidence="2" type="ORF">PGB34_16795</name>
</gene>